<dbReference type="AlphaFoldDB" id="A0A9E7CYB6"/>
<keyword evidence="4" id="KW-0238">DNA-binding</keyword>
<dbReference type="InterPro" id="IPR036388">
    <property type="entry name" value="WH-like_DNA-bd_sf"/>
</dbReference>
<dbReference type="Proteomes" id="UP000831290">
    <property type="component" value="Chromosome"/>
</dbReference>
<evidence type="ECO:0000313" key="8">
    <source>
        <dbReference type="Proteomes" id="UP000831290"/>
    </source>
</evidence>
<dbReference type="InterPro" id="IPR004839">
    <property type="entry name" value="Aminotransferase_I/II_large"/>
</dbReference>
<comment type="similarity">
    <text evidence="1">In the C-terminal section; belongs to the class-I pyridoxal-phosphate-dependent aminotransferase family.</text>
</comment>
<name>A0A9E7CYB6_9FLAO</name>
<evidence type="ECO:0000256" key="2">
    <source>
        <dbReference type="ARBA" id="ARBA00022898"/>
    </source>
</evidence>
<dbReference type="InterPro" id="IPR051446">
    <property type="entry name" value="HTH_trans_reg/aminotransferase"/>
</dbReference>
<dbReference type="InterPro" id="IPR036390">
    <property type="entry name" value="WH_DNA-bd_sf"/>
</dbReference>
<evidence type="ECO:0000313" key="7">
    <source>
        <dbReference type="EMBL" id="UOB16480.1"/>
    </source>
</evidence>
<dbReference type="PROSITE" id="PS50949">
    <property type="entry name" value="HTH_GNTR"/>
    <property type="match status" value="1"/>
</dbReference>
<dbReference type="Pfam" id="PF00392">
    <property type="entry name" value="GntR"/>
    <property type="match status" value="1"/>
</dbReference>
<sequence>MNTSYKFAIQRILTEYLSQQQKKPHNKYIVLYRAIKKCIHNLELPHDWLLPSTRILAGELDLSRTTVIKAYELLLLEKLIISKPGSGNRINYQNIAEKSGGSKKKLIDAGIYPEISHKGQSYLKNISLINRLPNDNLAFRPGLPPLDVFPVNQWKKLLNTYWRHVKSSGLSYSHSTGLTELKKSICNYLNISRNIKCNADQIVIVSGSLQSLYLIANTLIDKGDSVVLENPIFPNVHSVFKSSEANLIPVDLDNEGISIDEMNLISHKKPKLIHTTPSNHYPLGIRMSLKRRLEILQWASDNKALIIENDYENEIANFDNNIPTIYSLDTEDRTIYMGTFNRLLHPSIRLGYMIVPQYLIRVVEALQEHSHRFVSPSIQIVMNQFIEKNYLYQHIKNGIEVAKERHDIFISEFEKVSRTMHIQPKPFSSFHLLAYFNSATTTEKESEVIKQLTEHNVTTFSLSKCYIGTPKKQGLILGYSSVRPVVMKRKIKKMGELI</sequence>
<dbReference type="KEGG" id="fbm:MQE35_12120"/>
<dbReference type="RefSeq" id="WP_255841670.1">
    <property type="nucleotide sequence ID" value="NZ_CP094358.1"/>
</dbReference>
<dbReference type="InterPro" id="IPR015421">
    <property type="entry name" value="PyrdxlP-dep_Trfase_major"/>
</dbReference>
<evidence type="ECO:0000256" key="5">
    <source>
        <dbReference type="ARBA" id="ARBA00023163"/>
    </source>
</evidence>
<accession>A0A9E7CYB6</accession>
<evidence type="ECO:0000256" key="1">
    <source>
        <dbReference type="ARBA" id="ARBA00005384"/>
    </source>
</evidence>
<dbReference type="GO" id="GO:0030170">
    <property type="term" value="F:pyridoxal phosphate binding"/>
    <property type="evidence" value="ECO:0007669"/>
    <property type="project" value="InterPro"/>
</dbReference>
<feature type="domain" description="HTH gntR-type" evidence="6">
    <location>
        <begin position="25"/>
        <end position="93"/>
    </location>
</feature>
<gene>
    <name evidence="7" type="ORF">MQE35_12120</name>
</gene>
<dbReference type="PANTHER" id="PTHR46577:SF1">
    <property type="entry name" value="HTH-TYPE TRANSCRIPTIONAL REGULATORY PROTEIN GABR"/>
    <property type="match status" value="1"/>
</dbReference>
<dbReference type="PANTHER" id="PTHR46577">
    <property type="entry name" value="HTH-TYPE TRANSCRIPTIONAL REGULATORY PROTEIN GABR"/>
    <property type="match status" value="1"/>
</dbReference>
<dbReference type="Gene3D" id="3.40.640.10">
    <property type="entry name" value="Type I PLP-dependent aspartate aminotransferase-like (Major domain)"/>
    <property type="match status" value="1"/>
</dbReference>
<evidence type="ECO:0000259" key="6">
    <source>
        <dbReference type="PROSITE" id="PS50949"/>
    </source>
</evidence>
<keyword evidence="8" id="KW-1185">Reference proteome</keyword>
<dbReference type="CDD" id="cd00609">
    <property type="entry name" value="AAT_like"/>
    <property type="match status" value="1"/>
</dbReference>
<dbReference type="SUPFAM" id="SSF53383">
    <property type="entry name" value="PLP-dependent transferases"/>
    <property type="match status" value="1"/>
</dbReference>
<proteinExistence type="inferred from homology"/>
<keyword evidence="5" id="KW-0804">Transcription</keyword>
<organism evidence="7 8">
    <name type="scientific">Abyssalbus ytuae</name>
    <dbReference type="NCBI Taxonomy" id="2926907"/>
    <lineage>
        <taxon>Bacteria</taxon>
        <taxon>Pseudomonadati</taxon>
        <taxon>Bacteroidota</taxon>
        <taxon>Flavobacteriia</taxon>
        <taxon>Flavobacteriales</taxon>
        <taxon>Flavobacteriaceae</taxon>
        <taxon>Abyssalbus</taxon>
    </lineage>
</organism>
<dbReference type="Pfam" id="PF00155">
    <property type="entry name" value="Aminotran_1_2"/>
    <property type="match status" value="1"/>
</dbReference>
<reference evidence="7" key="1">
    <citation type="submission" date="2022-03" db="EMBL/GenBank/DDBJ databases">
        <title>Description of Abyssus ytuae gen. nov., sp. nov., a novel member of the family Flavobacteriaceae isolated from the sediment of Mariana Trench.</title>
        <authorList>
            <person name="Zhang J."/>
            <person name="Xu X."/>
        </authorList>
    </citation>
    <scope>NUCLEOTIDE SEQUENCE</scope>
    <source>
        <strain evidence="7">MT3330</strain>
    </source>
</reference>
<dbReference type="GO" id="GO:0003677">
    <property type="term" value="F:DNA binding"/>
    <property type="evidence" value="ECO:0007669"/>
    <property type="project" value="UniProtKB-KW"/>
</dbReference>
<dbReference type="GO" id="GO:0003700">
    <property type="term" value="F:DNA-binding transcription factor activity"/>
    <property type="evidence" value="ECO:0007669"/>
    <property type="project" value="InterPro"/>
</dbReference>
<dbReference type="InterPro" id="IPR000524">
    <property type="entry name" value="Tscrpt_reg_HTH_GntR"/>
</dbReference>
<keyword evidence="2" id="KW-0663">Pyridoxal phosphate</keyword>
<dbReference type="SMART" id="SM00345">
    <property type="entry name" value="HTH_GNTR"/>
    <property type="match status" value="1"/>
</dbReference>
<dbReference type="SUPFAM" id="SSF46785">
    <property type="entry name" value="Winged helix' DNA-binding domain"/>
    <property type="match status" value="1"/>
</dbReference>
<dbReference type="EMBL" id="CP094358">
    <property type="protein sequence ID" value="UOB16480.1"/>
    <property type="molecule type" value="Genomic_DNA"/>
</dbReference>
<keyword evidence="3" id="KW-0805">Transcription regulation</keyword>
<evidence type="ECO:0000256" key="3">
    <source>
        <dbReference type="ARBA" id="ARBA00023015"/>
    </source>
</evidence>
<dbReference type="Gene3D" id="1.10.10.10">
    <property type="entry name" value="Winged helix-like DNA-binding domain superfamily/Winged helix DNA-binding domain"/>
    <property type="match status" value="1"/>
</dbReference>
<protein>
    <submittedName>
        <fullName evidence="7">PLP-dependent aminotransferase family protein</fullName>
    </submittedName>
</protein>
<keyword evidence="7" id="KW-0032">Aminotransferase</keyword>
<keyword evidence="7" id="KW-0808">Transferase</keyword>
<dbReference type="GO" id="GO:0008483">
    <property type="term" value="F:transaminase activity"/>
    <property type="evidence" value="ECO:0007669"/>
    <property type="project" value="UniProtKB-KW"/>
</dbReference>
<evidence type="ECO:0000256" key="4">
    <source>
        <dbReference type="ARBA" id="ARBA00023125"/>
    </source>
</evidence>
<dbReference type="InterPro" id="IPR015424">
    <property type="entry name" value="PyrdxlP-dep_Trfase"/>
</dbReference>